<reference evidence="8 9" key="2">
    <citation type="journal article" date="2008" name="Int. J. Syst. Evol. Microbiol.">
        <title>Methanocella paludicola gen. nov., sp. nov., a methane-producing archaeon, the first isolate of the lineage 'Rice Cluster I', and proposal of the new archaeal order Methanocellales ord. nov.</title>
        <authorList>
            <person name="Sakai S."/>
            <person name="Imachi H."/>
            <person name="Hanada S."/>
            <person name="Ohashi A."/>
            <person name="Harada H."/>
            <person name="Kamagata Y."/>
        </authorList>
    </citation>
    <scope>NUCLEOTIDE SEQUENCE [LARGE SCALE GENOMIC DNA]</scope>
    <source>
        <strain evidence="9">DSM 17711 / JCM 13418 / NBRC 101707 / SANAE</strain>
    </source>
</reference>
<keyword evidence="9" id="KW-1185">Reference proteome</keyword>
<dbReference type="AlphaFoldDB" id="D1Z0J8"/>
<feature type="transmembrane region" description="Helical" evidence="7">
    <location>
        <begin position="228"/>
        <end position="248"/>
    </location>
</feature>
<evidence type="ECO:0008006" key="10">
    <source>
        <dbReference type="Google" id="ProtNLM"/>
    </source>
</evidence>
<evidence type="ECO:0000256" key="7">
    <source>
        <dbReference type="SAM" id="Phobius"/>
    </source>
</evidence>
<dbReference type="STRING" id="304371.MCP_2148"/>
<comment type="subcellular location">
    <subcellularLocation>
        <location evidence="1">Membrane</location>
        <topology evidence="1">Multi-pass membrane protein</topology>
    </subcellularLocation>
</comment>
<keyword evidence="3" id="KW-1003">Cell membrane</keyword>
<reference evidence="8 9" key="1">
    <citation type="journal article" date="2007" name="Appl. Environ. Microbiol.">
        <title>Isolation of key methanogens for global methane emission from rice paddy fields: a novel isolate affiliated with the clone cluster rice cluster I.</title>
        <authorList>
            <person name="Sakai S."/>
            <person name="Imachi H."/>
            <person name="Sekiguchi Y."/>
            <person name="Ohashi A."/>
            <person name="Harada H."/>
            <person name="Kamagata Y."/>
        </authorList>
    </citation>
    <scope>NUCLEOTIDE SEQUENCE [LARGE SCALE GENOMIC DNA]</scope>
    <source>
        <strain evidence="9">DSM 17711 / JCM 13418 / NBRC 101707 / SANAE</strain>
    </source>
</reference>
<dbReference type="GO" id="GO:0055085">
    <property type="term" value="P:transmembrane transport"/>
    <property type="evidence" value="ECO:0007669"/>
    <property type="project" value="InterPro"/>
</dbReference>
<evidence type="ECO:0000256" key="6">
    <source>
        <dbReference type="ARBA" id="ARBA00023136"/>
    </source>
</evidence>
<evidence type="ECO:0000256" key="4">
    <source>
        <dbReference type="ARBA" id="ARBA00022692"/>
    </source>
</evidence>
<evidence type="ECO:0000313" key="9">
    <source>
        <dbReference type="Proteomes" id="UP000001882"/>
    </source>
</evidence>
<feature type="transmembrane region" description="Helical" evidence="7">
    <location>
        <begin position="160"/>
        <end position="178"/>
    </location>
</feature>
<feature type="transmembrane region" description="Helical" evidence="7">
    <location>
        <begin position="198"/>
        <end position="216"/>
    </location>
</feature>
<dbReference type="eggNOG" id="arCOG04756">
    <property type="taxonomic scope" value="Archaea"/>
</dbReference>
<accession>D1Z0J8</accession>
<keyword evidence="5 7" id="KW-1133">Transmembrane helix</keyword>
<reference evidence="9" key="3">
    <citation type="journal article" date="2011" name="PLoS ONE">
        <title>Genome sequence of a mesophilic hydrogenotrophic methanogen Methanocella paludicola, the first cultivated representative of the order Methanocellales.</title>
        <authorList>
            <person name="Sakai S."/>
            <person name="Takaki Y."/>
            <person name="Shimamura S."/>
            <person name="Sekine M."/>
            <person name="Tajima T."/>
            <person name="Kosugi H."/>
            <person name="Ichikawa N."/>
            <person name="Tasumi E."/>
            <person name="Hiraki A.T."/>
            <person name="Shimizu A."/>
            <person name="Kato Y."/>
            <person name="Nishiko R."/>
            <person name="Mori K."/>
            <person name="Fujita N."/>
            <person name="Imachi H."/>
            <person name="Takai K."/>
        </authorList>
    </citation>
    <scope>NUCLEOTIDE SEQUENCE [LARGE SCALE GENOMIC DNA]</scope>
    <source>
        <strain evidence="9">DSM 17711 / JCM 13418 / NBRC 101707 / SANAE</strain>
    </source>
</reference>
<dbReference type="Pfam" id="PF03547">
    <property type="entry name" value="Mem_trans"/>
    <property type="match status" value="2"/>
</dbReference>
<dbReference type="InterPro" id="IPR004776">
    <property type="entry name" value="Mem_transp_PIN-like"/>
</dbReference>
<evidence type="ECO:0000256" key="3">
    <source>
        <dbReference type="ARBA" id="ARBA00022475"/>
    </source>
</evidence>
<dbReference type="KEGG" id="mpd:MCP_2148"/>
<evidence type="ECO:0000256" key="2">
    <source>
        <dbReference type="ARBA" id="ARBA00022448"/>
    </source>
</evidence>
<dbReference type="EMBL" id="AP011532">
    <property type="protein sequence ID" value="BAI62220.1"/>
    <property type="molecule type" value="Genomic_DNA"/>
</dbReference>
<evidence type="ECO:0000256" key="5">
    <source>
        <dbReference type="ARBA" id="ARBA00022989"/>
    </source>
</evidence>
<feature type="transmembrane region" description="Helical" evidence="7">
    <location>
        <begin position="98"/>
        <end position="119"/>
    </location>
</feature>
<feature type="transmembrane region" description="Helical" evidence="7">
    <location>
        <begin position="125"/>
        <end position="148"/>
    </location>
</feature>
<feature type="transmembrane region" description="Helical" evidence="7">
    <location>
        <begin position="6"/>
        <end position="23"/>
    </location>
</feature>
<dbReference type="PANTHER" id="PTHR36838">
    <property type="entry name" value="AUXIN EFFLUX CARRIER FAMILY PROTEIN"/>
    <property type="match status" value="1"/>
</dbReference>
<dbReference type="PANTHER" id="PTHR36838:SF1">
    <property type="entry name" value="SLR1864 PROTEIN"/>
    <property type="match status" value="1"/>
</dbReference>
<name>D1Z0J8_METPS</name>
<sequence length="299" mass="32149">MVMMNVLGVLVPIFGLILIGWFLKRIRLLNDWLVGAINNYVYYIGISVITFISLHDTSTSVLLDPGIYILNLVPMLLTAGIAYVVAKMLKLPKDMSAVFIVCAFYGNTGYIGFPLNVFVQGKSSLNTAAFISTLYTIVVFTLGVYILRRNTSEPVEAGKLHKLPIIWAALLGILLSWLTIPELVRMPLELISDSTSPLALLATGAMAEGAALKADLKNIGILSAIKLALAPALVAFTGLLLGSTGVIYKTSLLEAATPVAVTNSVLASQFKMREEFASHAVIISTALFAISLAIILTFI</sequence>
<dbReference type="Proteomes" id="UP000001882">
    <property type="component" value="Chromosome"/>
</dbReference>
<feature type="transmembrane region" description="Helical" evidence="7">
    <location>
        <begin position="276"/>
        <end position="298"/>
    </location>
</feature>
<evidence type="ECO:0000313" key="8">
    <source>
        <dbReference type="EMBL" id="BAI62220.1"/>
    </source>
</evidence>
<evidence type="ECO:0000256" key="1">
    <source>
        <dbReference type="ARBA" id="ARBA00004141"/>
    </source>
</evidence>
<keyword evidence="6 7" id="KW-0472">Membrane</keyword>
<feature type="transmembrane region" description="Helical" evidence="7">
    <location>
        <begin position="66"/>
        <end position="86"/>
    </location>
</feature>
<protein>
    <recommendedName>
        <fullName evidence="10">Transporter</fullName>
    </recommendedName>
</protein>
<proteinExistence type="predicted"/>
<dbReference type="InParanoid" id="D1Z0J8"/>
<gene>
    <name evidence="8" type="ordered locus">MCP_2148</name>
</gene>
<keyword evidence="2" id="KW-0813">Transport</keyword>
<organism evidence="8 9">
    <name type="scientific">Methanocella paludicola (strain DSM 17711 / JCM 13418 / NBRC 101707 / SANAE)</name>
    <dbReference type="NCBI Taxonomy" id="304371"/>
    <lineage>
        <taxon>Archaea</taxon>
        <taxon>Methanobacteriati</taxon>
        <taxon>Methanobacteriota</taxon>
        <taxon>Stenosarchaea group</taxon>
        <taxon>Methanomicrobia</taxon>
        <taxon>Methanocellales</taxon>
        <taxon>Methanocellaceae</taxon>
        <taxon>Methanocella</taxon>
    </lineage>
</organism>
<dbReference type="GO" id="GO:0016020">
    <property type="term" value="C:membrane"/>
    <property type="evidence" value="ECO:0007669"/>
    <property type="project" value="UniProtKB-SubCell"/>
</dbReference>
<feature type="transmembrane region" description="Helical" evidence="7">
    <location>
        <begin position="32"/>
        <end position="54"/>
    </location>
</feature>
<keyword evidence="4 7" id="KW-0812">Transmembrane</keyword>